<organism evidence="2 3">
    <name type="scientific">Acaulospora morrowiae</name>
    <dbReference type="NCBI Taxonomy" id="94023"/>
    <lineage>
        <taxon>Eukaryota</taxon>
        <taxon>Fungi</taxon>
        <taxon>Fungi incertae sedis</taxon>
        <taxon>Mucoromycota</taxon>
        <taxon>Glomeromycotina</taxon>
        <taxon>Glomeromycetes</taxon>
        <taxon>Diversisporales</taxon>
        <taxon>Acaulosporaceae</taxon>
        <taxon>Acaulospora</taxon>
    </lineage>
</organism>
<reference evidence="2" key="1">
    <citation type="submission" date="2021-06" db="EMBL/GenBank/DDBJ databases">
        <authorList>
            <person name="Kallberg Y."/>
            <person name="Tangrot J."/>
            <person name="Rosling A."/>
        </authorList>
    </citation>
    <scope>NUCLEOTIDE SEQUENCE</scope>
    <source>
        <strain evidence="2">CL551</strain>
    </source>
</reference>
<dbReference type="EMBL" id="CAJVPV010044492">
    <property type="protein sequence ID" value="CAG8767567.1"/>
    <property type="molecule type" value="Genomic_DNA"/>
</dbReference>
<dbReference type="Pfam" id="PF09825">
    <property type="entry name" value="BPL_N"/>
    <property type="match status" value="1"/>
</dbReference>
<proteinExistence type="predicted"/>
<comment type="caution">
    <text evidence="2">The sequence shown here is derived from an EMBL/GenBank/DDBJ whole genome shotgun (WGS) entry which is preliminary data.</text>
</comment>
<name>A0A9N9J727_9GLOM</name>
<sequence length="151" mass="17061">MRTNILVYSQNSSNVEETIETLKSIIGSHYDIISVDTKTLENESWQATTCCLLLPHNIDFTSNEGKRNQRISDYVLKGGNYFGSGDSAAFATKNIDGERFGEDNNLGFFSGSYKRMFSIGNDIKRQLNNKINKEISPIIPNKQFMTCLRDT</sequence>
<dbReference type="InterPro" id="IPR019197">
    <property type="entry name" value="Biotin-prot_ligase_N"/>
</dbReference>
<feature type="non-terminal residue" evidence="2">
    <location>
        <position position="151"/>
    </location>
</feature>
<gene>
    <name evidence="2" type="ORF">AMORRO_LOCUS16382</name>
</gene>
<dbReference type="OrthoDB" id="10250105at2759"/>
<evidence type="ECO:0000313" key="3">
    <source>
        <dbReference type="Proteomes" id="UP000789342"/>
    </source>
</evidence>
<evidence type="ECO:0000313" key="2">
    <source>
        <dbReference type="EMBL" id="CAG8767567.1"/>
    </source>
</evidence>
<protein>
    <submittedName>
        <fullName evidence="2">14409_t:CDS:1</fullName>
    </submittedName>
</protein>
<dbReference type="AlphaFoldDB" id="A0A9N9J727"/>
<keyword evidence="3" id="KW-1185">Reference proteome</keyword>
<dbReference type="Proteomes" id="UP000789342">
    <property type="component" value="Unassembled WGS sequence"/>
</dbReference>
<feature type="domain" description="Biotin-protein ligase N-terminal" evidence="1">
    <location>
        <begin position="4"/>
        <end position="98"/>
    </location>
</feature>
<accession>A0A9N9J727</accession>
<evidence type="ECO:0000259" key="1">
    <source>
        <dbReference type="Pfam" id="PF09825"/>
    </source>
</evidence>